<proteinExistence type="predicted"/>
<reference evidence="1" key="1">
    <citation type="submission" date="2019-02" db="EMBL/GenBank/DDBJ databases">
        <authorList>
            <person name="Ashton P.M."/>
            <person name="Dallman T."/>
            <person name="Nair S."/>
            <person name="De Pinna E."/>
            <person name="Peters T."/>
            <person name="Grant K."/>
        </authorList>
    </citation>
    <scope>NUCLEOTIDE SEQUENCE</scope>
    <source>
        <strain evidence="1">438006</strain>
    </source>
</reference>
<dbReference type="Pfam" id="PF11134">
    <property type="entry name" value="Phage_stabilise"/>
    <property type="match status" value="1"/>
</dbReference>
<evidence type="ECO:0000313" key="1">
    <source>
        <dbReference type="EMBL" id="ECB3242885.1"/>
    </source>
</evidence>
<dbReference type="AlphaFoldDB" id="A0A5X9IP30"/>
<sequence length="107" mass="12430">DISSQYDKQQEHLLFTPLFKADNARCFDLEVESSTGVAQYADRLFLSATTDGINYGREQMIEQNEPFVYDKRVLWKRVGRIRRLIGFKLRVITKSPVTLSGCQIRLE</sequence>
<gene>
    <name evidence="1" type="ORF">EWF39_23580</name>
</gene>
<name>A0A5X9IP30_SALET</name>
<organism evidence="1">
    <name type="scientific">Salmonella enterica subsp. enterica serovar Saintpaul</name>
    <dbReference type="NCBI Taxonomy" id="90105"/>
    <lineage>
        <taxon>Bacteria</taxon>
        <taxon>Pseudomonadati</taxon>
        <taxon>Pseudomonadota</taxon>
        <taxon>Gammaproteobacteria</taxon>
        <taxon>Enterobacterales</taxon>
        <taxon>Enterobacteriaceae</taxon>
        <taxon>Salmonella</taxon>
    </lineage>
</organism>
<protein>
    <submittedName>
        <fullName evidence="1">Uncharacterized protein</fullName>
    </submittedName>
</protein>
<accession>A0A5X9IP30</accession>
<dbReference type="InterPro" id="IPR021098">
    <property type="entry name" value="Phage_P22_Gp10"/>
</dbReference>
<feature type="non-terminal residue" evidence="1">
    <location>
        <position position="1"/>
    </location>
</feature>
<comment type="caution">
    <text evidence="1">The sequence shown here is derived from an EMBL/GenBank/DDBJ whole genome shotgun (WGS) entry which is preliminary data.</text>
</comment>
<dbReference type="EMBL" id="AAHXFC010000046">
    <property type="protein sequence ID" value="ECB3242885.1"/>
    <property type="molecule type" value="Genomic_DNA"/>
</dbReference>